<dbReference type="EMBL" id="CAUOFW020003835">
    <property type="protein sequence ID" value="CAK9162276.1"/>
    <property type="molecule type" value="Genomic_DNA"/>
</dbReference>
<name>A0ABC8SYM4_9AQUA</name>
<feature type="non-terminal residue" evidence="1">
    <location>
        <position position="87"/>
    </location>
</feature>
<dbReference type="AlphaFoldDB" id="A0ABC8SYM4"/>
<comment type="caution">
    <text evidence="1">The sequence shown here is derived from an EMBL/GenBank/DDBJ whole genome shotgun (WGS) entry which is preliminary data.</text>
</comment>
<evidence type="ECO:0000313" key="1">
    <source>
        <dbReference type="EMBL" id="CAK9162276.1"/>
    </source>
</evidence>
<accession>A0ABC8SYM4</accession>
<gene>
    <name evidence="1" type="ORF">ILEXP_LOCUS31139</name>
</gene>
<protein>
    <submittedName>
        <fullName evidence="1">Uncharacterized protein</fullName>
    </submittedName>
</protein>
<dbReference type="Proteomes" id="UP001642360">
    <property type="component" value="Unassembled WGS sequence"/>
</dbReference>
<keyword evidence="2" id="KW-1185">Reference proteome</keyword>
<proteinExistence type="predicted"/>
<reference evidence="1 2" key="1">
    <citation type="submission" date="2024-02" db="EMBL/GenBank/DDBJ databases">
        <authorList>
            <person name="Vignale AGUSTIN F."/>
            <person name="Sosa J E."/>
            <person name="Modenutti C."/>
        </authorList>
    </citation>
    <scope>NUCLEOTIDE SEQUENCE [LARGE SCALE GENOMIC DNA]</scope>
</reference>
<sequence length="87" mass="9452">MAISLIREKKRVKAEDTQIYREGVLGQLSGGYWSLQEGLGRRDEGGKGKSRSLKEKAELKSGWMGLGSGMMESLLFAVKSASLCSPS</sequence>
<evidence type="ECO:0000313" key="2">
    <source>
        <dbReference type="Proteomes" id="UP001642360"/>
    </source>
</evidence>
<organism evidence="1 2">
    <name type="scientific">Ilex paraguariensis</name>
    <name type="common">yerba mate</name>
    <dbReference type="NCBI Taxonomy" id="185542"/>
    <lineage>
        <taxon>Eukaryota</taxon>
        <taxon>Viridiplantae</taxon>
        <taxon>Streptophyta</taxon>
        <taxon>Embryophyta</taxon>
        <taxon>Tracheophyta</taxon>
        <taxon>Spermatophyta</taxon>
        <taxon>Magnoliopsida</taxon>
        <taxon>eudicotyledons</taxon>
        <taxon>Gunneridae</taxon>
        <taxon>Pentapetalae</taxon>
        <taxon>asterids</taxon>
        <taxon>campanulids</taxon>
        <taxon>Aquifoliales</taxon>
        <taxon>Aquifoliaceae</taxon>
        <taxon>Ilex</taxon>
    </lineage>
</organism>